<dbReference type="PROSITE" id="PS50181">
    <property type="entry name" value="FBOX"/>
    <property type="match status" value="1"/>
</dbReference>
<sequence>MDQSKRRDDPFKDLPPEMSFEIFSYLNKESFLVTRRVSKNWKFLADSSRKLSFTCDLTDATISTVVNSKEVISCVRIHDFLGGSKHVVSGTRGIGRVLSAADSIQLIGRSINGAEVGKMMKFAAGSLKEIWFQGCHSSLIRPMFNFGKPFECLRKLTISFNILPTHQEAHFLQTLSSPFVAPQLRTLEHLKVIYELVEHEAVVNYPSAEEIFSNYMALAHLLLRYGTSLKNVEIVRNDEVRNAIIDHVKTEALQFSEVQLDELQECEEGLREIQLDSYHTNVLGDEGEFPWILEMSLLQSQNNLKELFFENERCFIDQIPHQPFPFLLSNNPEHLTKINMSLSISPGHEPINLAAFSQCPVLKVLWLEFYLGVSTGVQTINYIGFENLEQLPKTIKSFHLKPRHEDTYSIHHLTRDQVRWIAANLKGLESIWLQLFLTIPAVDQVGAESHSNFDVPTFMELTSGLALKDFNFDILKVVQFGNRLEVGVDNNLNPLVFMELISLEDVREYVRICEGKYGRIVVNRNEEDRVRRVRIAVAATNRN</sequence>
<dbReference type="EMBL" id="CAXLJM020000161">
    <property type="protein sequence ID" value="CAL8144702.1"/>
    <property type="molecule type" value="Genomic_DNA"/>
</dbReference>
<evidence type="ECO:0000313" key="3">
    <source>
        <dbReference type="Proteomes" id="UP001642540"/>
    </source>
</evidence>
<dbReference type="InterPro" id="IPR036047">
    <property type="entry name" value="F-box-like_dom_sf"/>
</dbReference>
<dbReference type="Pfam" id="PF00646">
    <property type="entry name" value="F-box"/>
    <property type="match status" value="1"/>
</dbReference>
<feature type="domain" description="F-box" evidence="1">
    <location>
        <begin position="8"/>
        <end position="54"/>
    </location>
</feature>
<dbReference type="SUPFAM" id="SSF52047">
    <property type="entry name" value="RNI-like"/>
    <property type="match status" value="1"/>
</dbReference>
<dbReference type="SMART" id="SM00256">
    <property type="entry name" value="FBOX"/>
    <property type="match status" value="1"/>
</dbReference>
<dbReference type="SUPFAM" id="SSF81383">
    <property type="entry name" value="F-box domain"/>
    <property type="match status" value="1"/>
</dbReference>
<reference evidence="2 3" key="1">
    <citation type="submission" date="2024-08" db="EMBL/GenBank/DDBJ databases">
        <authorList>
            <person name="Cucini C."/>
            <person name="Frati F."/>
        </authorList>
    </citation>
    <scope>NUCLEOTIDE SEQUENCE [LARGE SCALE GENOMIC DNA]</scope>
</reference>
<proteinExistence type="predicted"/>
<organism evidence="2 3">
    <name type="scientific">Orchesella dallaii</name>
    <dbReference type="NCBI Taxonomy" id="48710"/>
    <lineage>
        <taxon>Eukaryota</taxon>
        <taxon>Metazoa</taxon>
        <taxon>Ecdysozoa</taxon>
        <taxon>Arthropoda</taxon>
        <taxon>Hexapoda</taxon>
        <taxon>Collembola</taxon>
        <taxon>Entomobryomorpha</taxon>
        <taxon>Entomobryoidea</taxon>
        <taxon>Orchesellidae</taxon>
        <taxon>Orchesellinae</taxon>
        <taxon>Orchesella</taxon>
    </lineage>
</organism>
<dbReference type="Proteomes" id="UP001642540">
    <property type="component" value="Unassembled WGS sequence"/>
</dbReference>
<accession>A0ABP1S6F5</accession>
<evidence type="ECO:0000259" key="1">
    <source>
        <dbReference type="PROSITE" id="PS50181"/>
    </source>
</evidence>
<protein>
    <recommendedName>
        <fullName evidence="1">F-box domain-containing protein</fullName>
    </recommendedName>
</protein>
<dbReference type="Gene3D" id="1.20.1280.50">
    <property type="match status" value="1"/>
</dbReference>
<evidence type="ECO:0000313" key="2">
    <source>
        <dbReference type="EMBL" id="CAL8144702.1"/>
    </source>
</evidence>
<name>A0ABP1S6F5_9HEXA</name>
<gene>
    <name evidence="2" type="ORF">ODALV1_LOCUS30272</name>
</gene>
<dbReference type="InterPro" id="IPR001810">
    <property type="entry name" value="F-box_dom"/>
</dbReference>
<comment type="caution">
    <text evidence="2">The sequence shown here is derived from an EMBL/GenBank/DDBJ whole genome shotgun (WGS) entry which is preliminary data.</text>
</comment>
<keyword evidence="3" id="KW-1185">Reference proteome</keyword>